<dbReference type="Proteomes" id="UP000231280">
    <property type="component" value="Unassembled WGS sequence"/>
</dbReference>
<dbReference type="AlphaFoldDB" id="A0A2M7IF23"/>
<evidence type="ECO:0000256" key="1">
    <source>
        <dbReference type="SAM" id="Phobius"/>
    </source>
</evidence>
<sequence length="85" mass="9840">GLSGRGPQGTIMTKLNCRDNSFAIWQWCLPGGLKLPPKMTIFIDIMRIMRKVMRKIRTKIYLSPFAYFAYVFAVFALYVNLLIFS</sequence>
<keyword evidence="1" id="KW-0812">Transmembrane</keyword>
<organism evidence="2 3">
    <name type="scientific">Candidatus Portnoybacteria bacterium CG_4_8_14_3_um_filter_44_10</name>
    <dbReference type="NCBI Taxonomy" id="1974802"/>
    <lineage>
        <taxon>Bacteria</taxon>
        <taxon>Candidatus Portnoyibacteriota</taxon>
    </lineage>
</organism>
<reference evidence="3" key="1">
    <citation type="submission" date="2017-09" db="EMBL/GenBank/DDBJ databases">
        <title>Depth-based differentiation of microbial function through sediment-hosted aquifers and enrichment of novel symbionts in the deep terrestrial subsurface.</title>
        <authorList>
            <person name="Probst A.J."/>
            <person name="Ladd B."/>
            <person name="Jarett J.K."/>
            <person name="Geller-Mcgrath D.E."/>
            <person name="Sieber C.M.K."/>
            <person name="Emerson J.B."/>
            <person name="Anantharaman K."/>
            <person name="Thomas B.C."/>
            <person name="Malmstrom R."/>
            <person name="Stieglmeier M."/>
            <person name="Klingl A."/>
            <person name="Woyke T."/>
            <person name="Ryan C.M."/>
            <person name="Banfield J.F."/>
        </authorList>
    </citation>
    <scope>NUCLEOTIDE SEQUENCE [LARGE SCALE GENOMIC DNA]</scope>
</reference>
<feature type="non-terminal residue" evidence="2">
    <location>
        <position position="1"/>
    </location>
</feature>
<name>A0A2M7IF23_9BACT</name>
<gene>
    <name evidence="2" type="ORF">CO002_03810</name>
</gene>
<comment type="caution">
    <text evidence="2">The sequence shown here is derived from an EMBL/GenBank/DDBJ whole genome shotgun (WGS) entry which is preliminary data.</text>
</comment>
<evidence type="ECO:0000313" key="3">
    <source>
        <dbReference type="Proteomes" id="UP000231280"/>
    </source>
</evidence>
<proteinExistence type="predicted"/>
<protein>
    <submittedName>
        <fullName evidence="2">Uncharacterized protein</fullName>
    </submittedName>
</protein>
<keyword evidence="1" id="KW-1133">Transmembrane helix</keyword>
<dbReference type="EMBL" id="PFGX01000106">
    <property type="protein sequence ID" value="PIW75113.1"/>
    <property type="molecule type" value="Genomic_DNA"/>
</dbReference>
<accession>A0A2M7IF23</accession>
<keyword evidence="1" id="KW-0472">Membrane</keyword>
<feature type="transmembrane region" description="Helical" evidence="1">
    <location>
        <begin position="60"/>
        <end position="84"/>
    </location>
</feature>
<evidence type="ECO:0000313" key="2">
    <source>
        <dbReference type="EMBL" id="PIW75113.1"/>
    </source>
</evidence>